<evidence type="ECO:0000313" key="2">
    <source>
        <dbReference type="EMBL" id="PLB37987.1"/>
    </source>
</evidence>
<reference evidence="2 3" key="1">
    <citation type="submission" date="2017-12" db="EMBL/GenBank/DDBJ databases">
        <authorList>
            <consortium name="DOE Joint Genome Institute"/>
            <person name="Haridas S."/>
            <person name="Kjaerbolling I."/>
            <person name="Vesth T.C."/>
            <person name="Frisvad J.C."/>
            <person name="Nybo J.L."/>
            <person name="Theobald S."/>
            <person name="Kuo A."/>
            <person name="Bowyer P."/>
            <person name="Matsuda Y."/>
            <person name="Mondo S."/>
            <person name="Lyhne E.K."/>
            <person name="Kogle M.E."/>
            <person name="Clum A."/>
            <person name="Lipzen A."/>
            <person name="Salamov A."/>
            <person name="Ngan C.Y."/>
            <person name="Daum C."/>
            <person name="Chiniquy J."/>
            <person name="Barry K."/>
            <person name="LaButti K."/>
            <person name="Simmons B.A."/>
            <person name="Magnuson J.K."/>
            <person name="Mortensen U.H."/>
            <person name="Larsen T.O."/>
            <person name="Grigoriev I.V."/>
            <person name="Baker S.E."/>
            <person name="Andersen M.R."/>
            <person name="Nordberg H.P."/>
            <person name="Cantor M.N."/>
            <person name="Hua S.X."/>
        </authorList>
    </citation>
    <scope>NUCLEOTIDE SEQUENCE [LARGE SCALE GENOMIC DNA]</scope>
    <source>
        <strain evidence="2 3">CBS 102.13</strain>
    </source>
</reference>
<accession>A0A2I2FBL7</accession>
<dbReference type="Proteomes" id="UP000234585">
    <property type="component" value="Unassembled WGS sequence"/>
</dbReference>
<keyword evidence="1" id="KW-0472">Membrane</keyword>
<dbReference type="GeneID" id="36525868"/>
<keyword evidence="1" id="KW-1133">Transmembrane helix</keyword>
<organism evidence="2 3">
    <name type="scientific">Aspergillus candidus</name>
    <dbReference type="NCBI Taxonomy" id="41067"/>
    <lineage>
        <taxon>Eukaryota</taxon>
        <taxon>Fungi</taxon>
        <taxon>Dikarya</taxon>
        <taxon>Ascomycota</taxon>
        <taxon>Pezizomycotina</taxon>
        <taxon>Eurotiomycetes</taxon>
        <taxon>Eurotiomycetidae</taxon>
        <taxon>Eurotiales</taxon>
        <taxon>Aspergillaceae</taxon>
        <taxon>Aspergillus</taxon>
        <taxon>Aspergillus subgen. Circumdati</taxon>
    </lineage>
</organism>
<keyword evidence="3" id="KW-1185">Reference proteome</keyword>
<sequence>MPLQSPVLLIIPVFQAGYTCLNLPLLLPRRTDKRLSPCPAFLCRPCQGNLNSGQSRHTTLFPVS</sequence>
<evidence type="ECO:0000256" key="1">
    <source>
        <dbReference type="SAM" id="Phobius"/>
    </source>
</evidence>
<proteinExistence type="predicted"/>
<protein>
    <submittedName>
        <fullName evidence="2">Uncharacterized protein</fullName>
    </submittedName>
</protein>
<evidence type="ECO:0000313" key="3">
    <source>
        <dbReference type="Proteomes" id="UP000234585"/>
    </source>
</evidence>
<name>A0A2I2FBL7_ASPCN</name>
<dbReference type="RefSeq" id="XP_024671999.1">
    <property type="nucleotide sequence ID" value="XM_024818708.1"/>
</dbReference>
<dbReference type="AlphaFoldDB" id="A0A2I2FBL7"/>
<feature type="transmembrane region" description="Helical" evidence="1">
    <location>
        <begin position="6"/>
        <end position="27"/>
    </location>
</feature>
<dbReference type="EMBL" id="KZ559138">
    <property type="protein sequence ID" value="PLB37987.1"/>
    <property type="molecule type" value="Genomic_DNA"/>
</dbReference>
<gene>
    <name evidence="2" type="ORF">BDW47DRAFT_30479</name>
</gene>
<keyword evidence="1" id="KW-0812">Transmembrane</keyword>